<evidence type="ECO:0000313" key="3">
    <source>
        <dbReference type="EMBL" id="TBU60174.1"/>
    </source>
</evidence>
<proteinExistence type="predicted"/>
<keyword evidence="4" id="KW-1185">Reference proteome</keyword>
<evidence type="ECO:0000313" key="2">
    <source>
        <dbReference type="EMBL" id="TBU28103.1"/>
    </source>
</evidence>
<dbReference type="Proteomes" id="UP000292957">
    <property type="component" value="Unassembled WGS sequence"/>
</dbReference>
<evidence type="ECO:0000256" key="1">
    <source>
        <dbReference type="SAM" id="MobiDB-lite"/>
    </source>
</evidence>
<evidence type="ECO:0000313" key="4">
    <source>
        <dbReference type="Proteomes" id="UP000292082"/>
    </source>
</evidence>
<organism evidence="2">
    <name type="scientific">Dichomitus squalens</name>
    <dbReference type="NCBI Taxonomy" id="114155"/>
    <lineage>
        <taxon>Eukaryota</taxon>
        <taxon>Fungi</taxon>
        <taxon>Dikarya</taxon>
        <taxon>Basidiomycota</taxon>
        <taxon>Agaricomycotina</taxon>
        <taxon>Agaricomycetes</taxon>
        <taxon>Polyporales</taxon>
        <taxon>Polyporaceae</taxon>
        <taxon>Dichomitus</taxon>
    </lineage>
</organism>
<dbReference type="EMBL" id="ML143425">
    <property type="protein sequence ID" value="TBU28103.1"/>
    <property type="molecule type" value="Genomic_DNA"/>
</dbReference>
<gene>
    <name evidence="3" type="ORF">BD310DRAFT_815783</name>
    <name evidence="2" type="ORF">BD311DRAFT_664151</name>
</gene>
<protein>
    <submittedName>
        <fullName evidence="2">Uncharacterized protein</fullName>
    </submittedName>
</protein>
<dbReference type="AlphaFoldDB" id="A0A4V6MVX6"/>
<dbReference type="Proteomes" id="UP000292082">
    <property type="component" value="Unassembled WGS sequence"/>
</dbReference>
<sequence length="50" mass="5565">MLQTTELLVGCVLKANVESCLVCPSRWPSATSHKSSRNREAKMTLSLYPQ</sequence>
<name>A0A4V6MVX6_9APHY</name>
<dbReference type="EMBL" id="ML145107">
    <property type="protein sequence ID" value="TBU60174.1"/>
    <property type="molecule type" value="Genomic_DNA"/>
</dbReference>
<feature type="region of interest" description="Disordered" evidence="1">
    <location>
        <begin position="27"/>
        <end position="50"/>
    </location>
</feature>
<reference evidence="2 4" key="1">
    <citation type="submission" date="2019-01" db="EMBL/GenBank/DDBJ databases">
        <title>Draft genome sequences of three monokaryotic isolates of the white-rot basidiomycete fungus Dichomitus squalens.</title>
        <authorList>
            <consortium name="DOE Joint Genome Institute"/>
            <person name="Lopez S.C."/>
            <person name="Andreopoulos B."/>
            <person name="Pangilinan J."/>
            <person name="Lipzen A."/>
            <person name="Riley R."/>
            <person name="Ahrendt S."/>
            <person name="Ng V."/>
            <person name="Barry K."/>
            <person name="Daum C."/>
            <person name="Grigoriev I.V."/>
            <person name="Hilden K.S."/>
            <person name="Makela M.R."/>
            <person name="de Vries R.P."/>
        </authorList>
    </citation>
    <scope>NUCLEOTIDE SEQUENCE [LARGE SCALE GENOMIC DNA]</scope>
    <source>
        <strain evidence="3 4">CBS 464.89</strain>
        <strain evidence="2">OM18370.1</strain>
    </source>
</reference>
<accession>A0A4V6MVX6</accession>